<dbReference type="Gene3D" id="3.30.479.30">
    <property type="entry name" value="Band 7 domain"/>
    <property type="match status" value="1"/>
</dbReference>
<evidence type="ECO:0000256" key="2">
    <source>
        <dbReference type="ARBA" id="ARBA00008164"/>
    </source>
</evidence>
<sequence>MEFALVVIVLGLLLLLVFLLAAMGIRIVAPYEKGVVERLGRYLRTAQPGLHFIIPFIDVMRKVDMREQVVDVQPQEVITKDNVVVTVDAIIYYEATDPVKLTYNVADFYNAATKLAQTNLRNVIGETELDEALTSREMINAKLRSVLDDATDKWGVRVVRVEIKRIDPPADVTAAMHRQMKAERDKRAQILDAEGTRAARILQAEGEAEAVRRVADAERYKLEVEAAGQANAITTVFNAIRNANADERVIAIQYLEALKVVANGQASKLFIPYEATAILGALGTMQNIFAGQPGNGSEPGDGQKTVAASPMPPQR</sequence>
<evidence type="ECO:0000313" key="8">
    <source>
        <dbReference type="EMBL" id="HDX30798.1"/>
    </source>
</evidence>
<name>A0A7C1FN19_9CHLR</name>
<evidence type="ECO:0000256" key="3">
    <source>
        <dbReference type="ARBA" id="ARBA00022692"/>
    </source>
</evidence>
<dbReference type="GO" id="GO:0005886">
    <property type="term" value="C:plasma membrane"/>
    <property type="evidence" value="ECO:0007669"/>
    <property type="project" value="UniProtKB-ARBA"/>
</dbReference>
<dbReference type="InterPro" id="IPR001107">
    <property type="entry name" value="Band_7"/>
</dbReference>
<dbReference type="PRINTS" id="PR00721">
    <property type="entry name" value="STOMATIN"/>
</dbReference>
<protein>
    <submittedName>
        <fullName evidence="8">SPFH/Band 7/PHB domain protein</fullName>
    </submittedName>
</protein>
<dbReference type="AlphaFoldDB" id="A0A7C1FN19"/>
<evidence type="ECO:0000259" key="7">
    <source>
        <dbReference type="SMART" id="SM00244"/>
    </source>
</evidence>
<dbReference type="PANTHER" id="PTHR43327">
    <property type="entry name" value="STOMATIN-LIKE PROTEIN 2, MITOCHONDRIAL"/>
    <property type="match status" value="1"/>
</dbReference>
<comment type="caution">
    <text evidence="8">The sequence shown here is derived from an EMBL/GenBank/DDBJ whole genome shotgun (WGS) entry which is preliminary data.</text>
</comment>
<comment type="subcellular location">
    <subcellularLocation>
        <location evidence="1">Membrane</location>
        <topology evidence="1">Single-pass membrane protein</topology>
    </subcellularLocation>
</comment>
<dbReference type="InterPro" id="IPR001972">
    <property type="entry name" value="Stomatin_HflK_fam"/>
</dbReference>
<organism evidence="8">
    <name type="scientific">Caldilinea aerophila</name>
    <dbReference type="NCBI Taxonomy" id="133453"/>
    <lineage>
        <taxon>Bacteria</taxon>
        <taxon>Bacillati</taxon>
        <taxon>Chloroflexota</taxon>
        <taxon>Caldilineae</taxon>
        <taxon>Caldilineales</taxon>
        <taxon>Caldilineaceae</taxon>
        <taxon>Caldilinea</taxon>
    </lineage>
</organism>
<dbReference type="SMART" id="SM00244">
    <property type="entry name" value="PHB"/>
    <property type="match status" value="1"/>
</dbReference>
<dbReference type="InterPro" id="IPR018080">
    <property type="entry name" value="Band_7/stomatin-like_CS"/>
</dbReference>
<keyword evidence="5" id="KW-0472">Membrane</keyword>
<comment type="similarity">
    <text evidence="2">Belongs to the band 7/mec-2 family.</text>
</comment>
<dbReference type="Pfam" id="PF01145">
    <property type="entry name" value="Band_7"/>
    <property type="match status" value="1"/>
</dbReference>
<dbReference type="SUPFAM" id="SSF117892">
    <property type="entry name" value="Band 7/SPFH domain"/>
    <property type="match status" value="1"/>
</dbReference>
<keyword evidence="4" id="KW-1133">Transmembrane helix</keyword>
<reference evidence="8" key="1">
    <citation type="journal article" date="2020" name="mSystems">
        <title>Genome- and Community-Level Interaction Insights into Carbon Utilization and Element Cycling Functions of Hydrothermarchaeota in Hydrothermal Sediment.</title>
        <authorList>
            <person name="Zhou Z."/>
            <person name="Liu Y."/>
            <person name="Xu W."/>
            <person name="Pan J."/>
            <person name="Luo Z.H."/>
            <person name="Li M."/>
        </authorList>
    </citation>
    <scope>NUCLEOTIDE SEQUENCE [LARGE SCALE GENOMIC DNA]</scope>
    <source>
        <strain evidence="8">SpSt-289</strain>
    </source>
</reference>
<dbReference type="PANTHER" id="PTHR43327:SF10">
    <property type="entry name" value="STOMATIN-LIKE PROTEIN 2, MITOCHONDRIAL"/>
    <property type="match status" value="1"/>
</dbReference>
<evidence type="ECO:0000256" key="5">
    <source>
        <dbReference type="ARBA" id="ARBA00023136"/>
    </source>
</evidence>
<feature type="domain" description="Band 7" evidence="7">
    <location>
        <begin position="23"/>
        <end position="180"/>
    </location>
</feature>
<dbReference type="InterPro" id="IPR036013">
    <property type="entry name" value="Band_7/SPFH_dom_sf"/>
</dbReference>
<proteinExistence type="inferred from homology"/>
<gene>
    <name evidence="8" type="ORF">ENQ20_04815</name>
</gene>
<keyword evidence="3" id="KW-0812">Transmembrane</keyword>
<evidence type="ECO:0000256" key="4">
    <source>
        <dbReference type="ARBA" id="ARBA00022989"/>
    </source>
</evidence>
<dbReference type="GO" id="GO:0098552">
    <property type="term" value="C:side of membrane"/>
    <property type="evidence" value="ECO:0007669"/>
    <property type="project" value="UniProtKB-ARBA"/>
</dbReference>
<accession>A0A7C1FN19</accession>
<dbReference type="EMBL" id="DSMG01000053">
    <property type="protein sequence ID" value="HDX30798.1"/>
    <property type="molecule type" value="Genomic_DNA"/>
</dbReference>
<dbReference type="CDD" id="cd08829">
    <property type="entry name" value="SPFH_paraslipin"/>
    <property type="match status" value="1"/>
</dbReference>
<dbReference type="PROSITE" id="PS01270">
    <property type="entry name" value="BAND_7"/>
    <property type="match status" value="1"/>
</dbReference>
<dbReference type="InterPro" id="IPR050710">
    <property type="entry name" value="Band7/mec-2_domain"/>
</dbReference>
<dbReference type="FunFam" id="3.30.479.30:FF:000004">
    <property type="entry name" value="Putative membrane protease family, stomatin"/>
    <property type="match status" value="1"/>
</dbReference>
<evidence type="ECO:0000256" key="1">
    <source>
        <dbReference type="ARBA" id="ARBA00004167"/>
    </source>
</evidence>
<feature type="region of interest" description="Disordered" evidence="6">
    <location>
        <begin position="290"/>
        <end position="315"/>
    </location>
</feature>
<evidence type="ECO:0000256" key="6">
    <source>
        <dbReference type="SAM" id="MobiDB-lite"/>
    </source>
</evidence>